<comment type="subcellular location">
    <subcellularLocation>
        <location evidence="1">Cell membrane</location>
        <topology evidence="1">Multi-pass membrane protein</topology>
    </subcellularLocation>
</comment>
<protein>
    <submittedName>
        <fullName evidence="8">Na+/H+ antiporter subunit E</fullName>
    </submittedName>
</protein>
<keyword evidence="9" id="KW-1185">Reference proteome</keyword>
<dbReference type="Pfam" id="PF01899">
    <property type="entry name" value="MNHE"/>
    <property type="match status" value="1"/>
</dbReference>
<evidence type="ECO:0000313" key="9">
    <source>
        <dbReference type="Proteomes" id="UP001595630"/>
    </source>
</evidence>
<evidence type="ECO:0000256" key="3">
    <source>
        <dbReference type="ARBA" id="ARBA00022475"/>
    </source>
</evidence>
<keyword evidence="6 7" id="KW-0472">Membrane</keyword>
<evidence type="ECO:0000256" key="1">
    <source>
        <dbReference type="ARBA" id="ARBA00004651"/>
    </source>
</evidence>
<dbReference type="EMBL" id="JBHRXZ010000022">
    <property type="protein sequence ID" value="MFC3608124.1"/>
    <property type="molecule type" value="Genomic_DNA"/>
</dbReference>
<organism evidence="8 9">
    <name type="scientific">Stutzerimonas tarimensis</name>
    <dbReference type="NCBI Taxonomy" id="1507735"/>
    <lineage>
        <taxon>Bacteria</taxon>
        <taxon>Pseudomonadati</taxon>
        <taxon>Pseudomonadota</taxon>
        <taxon>Gammaproteobacteria</taxon>
        <taxon>Pseudomonadales</taxon>
        <taxon>Pseudomonadaceae</taxon>
        <taxon>Stutzerimonas</taxon>
    </lineage>
</organism>
<evidence type="ECO:0000256" key="5">
    <source>
        <dbReference type="ARBA" id="ARBA00022989"/>
    </source>
</evidence>
<dbReference type="RefSeq" id="WP_386364381.1">
    <property type="nucleotide sequence ID" value="NZ_JBHRXZ010000022.1"/>
</dbReference>
<name>A0ABV7T623_9GAMM</name>
<evidence type="ECO:0000256" key="2">
    <source>
        <dbReference type="ARBA" id="ARBA00006228"/>
    </source>
</evidence>
<sequence length="115" mass="12919">MPKATPIRRVLDIVELLGIYLYELFISSFAVARAAFSPRPRIRSSIIAVPIALETDMGIAVLSSLVSLTPGTCVLHVSEDRRLLYVHVLDAMAPEEIIDSIKTVFERRIARIEQW</sequence>
<feature type="transmembrane region" description="Helical" evidence="7">
    <location>
        <begin position="19"/>
        <end position="36"/>
    </location>
</feature>
<evidence type="ECO:0000313" key="8">
    <source>
        <dbReference type="EMBL" id="MFC3608124.1"/>
    </source>
</evidence>
<accession>A0ABV7T623</accession>
<keyword evidence="3" id="KW-1003">Cell membrane</keyword>
<dbReference type="Proteomes" id="UP001595630">
    <property type="component" value="Unassembled WGS sequence"/>
</dbReference>
<proteinExistence type="inferred from homology"/>
<dbReference type="InterPro" id="IPR002758">
    <property type="entry name" value="Cation_antiport_E"/>
</dbReference>
<evidence type="ECO:0000256" key="6">
    <source>
        <dbReference type="ARBA" id="ARBA00023136"/>
    </source>
</evidence>
<comment type="caution">
    <text evidence="8">The sequence shown here is derived from an EMBL/GenBank/DDBJ whole genome shotgun (WGS) entry which is preliminary data.</text>
</comment>
<evidence type="ECO:0000256" key="4">
    <source>
        <dbReference type="ARBA" id="ARBA00022692"/>
    </source>
</evidence>
<keyword evidence="4 7" id="KW-0812">Transmembrane</keyword>
<gene>
    <name evidence="8" type="ORF">ACFOMF_10075</name>
</gene>
<evidence type="ECO:0000256" key="7">
    <source>
        <dbReference type="SAM" id="Phobius"/>
    </source>
</evidence>
<comment type="similarity">
    <text evidence="2">Belongs to the CPA3 antiporters (TC 2.A.63) subunit E family.</text>
</comment>
<keyword evidence="5 7" id="KW-1133">Transmembrane helix</keyword>
<dbReference type="PANTHER" id="PTHR34584:SF1">
    <property type="entry name" value="NA(+)_H(+) ANTIPORTER SUBUNIT E1"/>
    <property type="match status" value="1"/>
</dbReference>
<dbReference type="PANTHER" id="PTHR34584">
    <property type="entry name" value="NA(+)/H(+) ANTIPORTER SUBUNIT E1"/>
    <property type="match status" value="1"/>
</dbReference>
<reference evidence="9" key="1">
    <citation type="journal article" date="2019" name="Int. J. Syst. Evol. Microbiol.">
        <title>The Global Catalogue of Microorganisms (GCM) 10K type strain sequencing project: providing services to taxonomists for standard genome sequencing and annotation.</title>
        <authorList>
            <consortium name="The Broad Institute Genomics Platform"/>
            <consortium name="The Broad Institute Genome Sequencing Center for Infectious Disease"/>
            <person name="Wu L."/>
            <person name="Ma J."/>
        </authorList>
    </citation>
    <scope>NUCLEOTIDE SEQUENCE [LARGE SCALE GENOMIC DNA]</scope>
    <source>
        <strain evidence="9">KCTC 42447</strain>
    </source>
</reference>